<dbReference type="AlphaFoldDB" id="A9BA94"/>
<feature type="region of interest" description="Disordered" evidence="1">
    <location>
        <begin position="364"/>
        <end position="397"/>
    </location>
</feature>
<dbReference type="SUPFAM" id="SSF54523">
    <property type="entry name" value="Pili subunits"/>
    <property type="match status" value="1"/>
</dbReference>
<keyword evidence="2" id="KW-0812">Transmembrane</keyword>
<dbReference type="eggNOG" id="ENOG502ZGU3">
    <property type="taxonomic scope" value="Bacteria"/>
</dbReference>
<dbReference type="EMBL" id="CP000878">
    <property type="protein sequence ID" value="ABX08756.1"/>
    <property type="molecule type" value="Genomic_DNA"/>
</dbReference>
<evidence type="ECO:0000256" key="1">
    <source>
        <dbReference type="SAM" id="MobiDB-lite"/>
    </source>
</evidence>
<gene>
    <name evidence="3" type="ordered locus">P9211_08251</name>
</gene>
<reference evidence="3 4" key="1">
    <citation type="journal article" date="2007" name="PLoS Genet.">
        <title>Patterns and implications of gene gain and loss in the evolution of Prochlorococcus.</title>
        <authorList>
            <person name="Kettler G.C."/>
            <person name="Martiny A.C."/>
            <person name="Huang K."/>
            <person name="Zucker J."/>
            <person name="Coleman M.L."/>
            <person name="Rodrigue S."/>
            <person name="Chen F."/>
            <person name="Lapidus A."/>
            <person name="Ferriera S."/>
            <person name="Johnson J."/>
            <person name="Steglich C."/>
            <person name="Church G.M."/>
            <person name="Richardson P."/>
            <person name="Chisholm S.W."/>
        </authorList>
    </citation>
    <scope>NUCLEOTIDE SEQUENCE [LARGE SCALE GENOMIC DNA]</scope>
    <source>
        <strain evidence="4">MIT 9211</strain>
    </source>
</reference>
<dbReference type="Pfam" id="PF07963">
    <property type="entry name" value="N_methyl"/>
    <property type="match status" value="1"/>
</dbReference>
<dbReference type="OrthoDB" id="539294at2"/>
<evidence type="ECO:0000256" key="2">
    <source>
        <dbReference type="SAM" id="Phobius"/>
    </source>
</evidence>
<dbReference type="Proteomes" id="UP000000788">
    <property type="component" value="Chromosome"/>
</dbReference>
<dbReference type="STRING" id="93059.P9211_08251"/>
<dbReference type="Gene3D" id="3.30.700.10">
    <property type="entry name" value="Glycoprotein, Type 4 Pilin"/>
    <property type="match status" value="1"/>
</dbReference>
<feature type="compositionally biased region" description="Basic and acidic residues" evidence="1">
    <location>
        <begin position="364"/>
        <end position="385"/>
    </location>
</feature>
<keyword evidence="4" id="KW-1185">Reference proteome</keyword>
<dbReference type="InterPro" id="IPR012902">
    <property type="entry name" value="N_methyl_site"/>
</dbReference>
<name>A9BA94_PROM4</name>
<keyword evidence="2" id="KW-1133">Transmembrane helix</keyword>
<dbReference type="HOGENOM" id="CLU_650402_0_0_3"/>
<dbReference type="InterPro" id="IPR045584">
    <property type="entry name" value="Pilin-like"/>
</dbReference>
<keyword evidence="2" id="KW-0472">Membrane</keyword>
<proteinExistence type="predicted"/>
<dbReference type="RefSeq" id="WP_012195378.1">
    <property type="nucleotide sequence ID" value="NC_009976.1"/>
</dbReference>
<accession>A9BA94</accession>
<sequence>MKQKNNPLSNKNQPDNGFTLIEVAVVMAVLSALSSFAIPNIINTVKLSRIEETKALMNSYAADCLGQYRVSTDITELKEKVPEYLSDQKLATLGYQLDPKNNNCETLAVKPLNNKDKDLLYEMQFRIYEDDKTGSVKVFKGATPSDSPNPRSLPSCRGWAGENCGLSEEAQARIDRLNLIAEERNKCTTNFNNKQINKATGPVKTWRAPVNDEDMGACEDQGICLFEGKSYRSCDEVEVARQKKYGDQCKDWTKDMAKQKNNKKSEEGEGQTLDPQCGGQLYWFHSGDILTSFEEWEEKNEDMKKSQCEKDRSRIKTTSHKGEYVIKPADGIKEPCGNKIFVYDGEILNSVDYDAKLKQIEADKKKREEDNRNKQKKEKETDKRGNICPKKTYTDNQGLKCCPSNPTKKCNKDKKYRKKASICGCWYKQK</sequence>
<evidence type="ECO:0000313" key="4">
    <source>
        <dbReference type="Proteomes" id="UP000000788"/>
    </source>
</evidence>
<dbReference type="NCBIfam" id="TIGR02532">
    <property type="entry name" value="IV_pilin_GFxxxE"/>
    <property type="match status" value="1"/>
</dbReference>
<organism evidence="3 4">
    <name type="scientific">Prochlorococcus marinus (strain MIT 9211)</name>
    <dbReference type="NCBI Taxonomy" id="93059"/>
    <lineage>
        <taxon>Bacteria</taxon>
        <taxon>Bacillati</taxon>
        <taxon>Cyanobacteriota</taxon>
        <taxon>Cyanophyceae</taxon>
        <taxon>Synechococcales</taxon>
        <taxon>Prochlorococcaceae</taxon>
        <taxon>Prochlorococcus</taxon>
    </lineage>
</organism>
<protein>
    <recommendedName>
        <fullName evidence="5">Prepilin-type N-terminal cleavage/methylation domain-containing protein</fullName>
    </recommendedName>
</protein>
<evidence type="ECO:0008006" key="5">
    <source>
        <dbReference type="Google" id="ProtNLM"/>
    </source>
</evidence>
<evidence type="ECO:0000313" key="3">
    <source>
        <dbReference type="EMBL" id="ABX08756.1"/>
    </source>
</evidence>
<feature type="transmembrane region" description="Helical" evidence="2">
    <location>
        <begin position="20"/>
        <end position="42"/>
    </location>
</feature>
<dbReference type="KEGG" id="pmj:P9211_08251"/>